<proteinExistence type="predicted"/>
<accession>A0A2P2PAZ1</accession>
<organism evidence="1">
    <name type="scientific">Rhizophora mucronata</name>
    <name type="common">Asiatic mangrove</name>
    <dbReference type="NCBI Taxonomy" id="61149"/>
    <lineage>
        <taxon>Eukaryota</taxon>
        <taxon>Viridiplantae</taxon>
        <taxon>Streptophyta</taxon>
        <taxon>Embryophyta</taxon>
        <taxon>Tracheophyta</taxon>
        <taxon>Spermatophyta</taxon>
        <taxon>Magnoliopsida</taxon>
        <taxon>eudicotyledons</taxon>
        <taxon>Gunneridae</taxon>
        <taxon>Pentapetalae</taxon>
        <taxon>rosids</taxon>
        <taxon>fabids</taxon>
        <taxon>Malpighiales</taxon>
        <taxon>Rhizophoraceae</taxon>
        <taxon>Rhizophora</taxon>
    </lineage>
</organism>
<protein>
    <submittedName>
        <fullName evidence="1">Uncharacterized protein</fullName>
    </submittedName>
</protein>
<name>A0A2P2PAZ1_RHIMU</name>
<sequence>MAIVFKKSHALRIMSVLGCQSLNVVL</sequence>
<evidence type="ECO:0000313" key="1">
    <source>
        <dbReference type="EMBL" id="MBX51803.1"/>
    </source>
</evidence>
<reference evidence="1" key="1">
    <citation type="submission" date="2018-02" db="EMBL/GenBank/DDBJ databases">
        <title>Rhizophora mucronata_Transcriptome.</title>
        <authorList>
            <person name="Meera S.P."/>
            <person name="Sreeshan A."/>
            <person name="Augustine A."/>
        </authorList>
    </citation>
    <scope>NUCLEOTIDE SEQUENCE</scope>
    <source>
        <tissue evidence="1">Leaf</tissue>
    </source>
</reference>
<dbReference type="AlphaFoldDB" id="A0A2P2PAZ1"/>
<dbReference type="EMBL" id="GGEC01071319">
    <property type="protein sequence ID" value="MBX51803.1"/>
    <property type="molecule type" value="Transcribed_RNA"/>
</dbReference>